<keyword evidence="2 4" id="KW-0884">PQQ biosynthesis</keyword>
<comment type="similarity">
    <text evidence="4">Belongs to the PqqC family.</text>
</comment>
<evidence type="ECO:0000256" key="1">
    <source>
        <dbReference type="ARBA" id="ARBA00004948"/>
    </source>
</evidence>
<dbReference type="PANTHER" id="PTHR40279">
    <property type="entry name" value="PQQC-LIKE PROTEIN"/>
    <property type="match status" value="1"/>
</dbReference>
<proteinExistence type="inferred from homology"/>
<dbReference type="OrthoDB" id="9800756at2"/>
<reference evidence="7" key="1">
    <citation type="submission" date="2016-10" db="EMBL/GenBank/DDBJ databases">
        <authorList>
            <person name="Varghese N."/>
            <person name="Submissions S."/>
        </authorList>
    </citation>
    <scope>NUCLEOTIDE SEQUENCE [LARGE SCALE GENOMIC DNA]</scope>
    <source>
        <strain evidence="7">DSM 43163</strain>
    </source>
</reference>
<gene>
    <name evidence="4" type="primary">pqqC</name>
    <name evidence="6" type="ORF">SAMN04489712_108287</name>
</gene>
<dbReference type="SUPFAM" id="SSF48613">
    <property type="entry name" value="Heme oxygenase-like"/>
    <property type="match status" value="1"/>
</dbReference>
<comment type="pathway">
    <text evidence="4">Cofactor biosynthesis; pyrroloquinoline quinone biosynthesis.</text>
</comment>
<evidence type="ECO:0000256" key="2">
    <source>
        <dbReference type="ARBA" id="ARBA00022905"/>
    </source>
</evidence>
<comment type="function">
    <text evidence="4">Ring cyclization and eight-electron oxidation of 3a-(2-amino-2-carboxyethyl)-4,5-dioxo-4,5,6,7,8,9-hexahydroquinoline-7,9-dicarboxylic-acid to PQQ.</text>
</comment>
<protein>
    <recommendedName>
        <fullName evidence="4">Pyrroloquinoline-quinone synthase</fullName>
        <ecNumber evidence="4">1.3.3.11</ecNumber>
    </recommendedName>
    <alternativeName>
        <fullName evidence="4">Coenzyme PQQ synthesis protein C</fullName>
    </alternativeName>
    <alternativeName>
        <fullName evidence="4">Pyrroloquinoline quinone biosynthesis protein C</fullName>
    </alternativeName>
</protein>
<dbReference type="GO" id="GO:0018189">
    <property type="term" value="P:pyrroloquinoline quinone biosynthetic process"/>
    <property type="evidence" value="ECO:0007669"/>
    <property type="project" value="UniProtKB-UniRule"/>
</dbReference>
<dbReference type="Pfam" id="PF03070">
    <property type="entry name" value="TENA_THI-4"/>
    <property type="match status" value="1"/>
</dbReference>
<keyword evidence="7" id="KW-1185">Reference proteome</keyword>
<evidence type="ECO:0000259" key="5">
    <source>
        <dbReference type="Pfam" id="PF03070"/>
    </source>
</evidence>
<dbReference type="InterPro" id="IPR004305">
    <property type="entry name" value="Thiaminase-2/PQQC"/>
</dbReference>
<comment type="pathway">
    <text evidence="1">Cofactor biosynthesis; thiamine diphosphate biosynthesis.</text>
</comment>
<dbReference type="RefSeq" id="WP_103939417.1">
    <property type="nucleotide sequence ID" value="NZ_FNVO01000008.1"/>
</dbReference>
<dbReference type="NCBIfam" id="TIGR02111">
    <property type="entry name" value="PQQ_syn_pqqC"/>
    <property type="match status" value="1"/>
</dbReference>
<dbReference type="UniPathway" id="UPA00539"/>
<dbReference type="GO" id="GO:0033732">
    <property type="term" value="F:pyrroloquinoline-quinone synthase activity"/>
    <property type="evidence" value="ECO:0007669"/>
    <property type="project" value="UniProtKB-EC"/>
</dbReference>
<organism evidence="6 7">
    <name type="scientific">Thermomonospora echinospora</name>
    <dbReference type="NCBI Taxonomy" id="1992"/>
    <lineage>
        <taxon>Bacteria</taxon>
        <taxon>Bacillati</taxon>
        <taxon>Actinomycetota</taxon>
        <taxon>Actinomycetes</taxon>
        <taxon>Streptosporangiales</taxon>
        <taxon>Thermomonosporaceae</taxon>
        <taxon>Thermomonospora</taxon>
    </lineage>
</organism>
<sequence>MPGASQVLTAEEFTTALRARSARYWDRHPFHLRLHEGSLTEAEVRGWVANRWVYQKCLPQKNAFIIANCPHPEIRRMWLERIAFHDGTAEGEGGIEDWLALAESAGLTRQEVLDERHVAPGARFAVQAYLDFVRTRPWEEGVAASLTELFAPDLMRDRVAAFRKHYPWIKPEGHAYFTRRLPVVSSDSDRTLAIVLRHCATRERQEAALAALTFKCDVLWALADAIEHATACDR</sequence>
<dbReference type="PANTHER" id="PTHR40279:SF3">
    <property type="entry name" value="4-AMINOBENZOATE SYNTHASE"/>
    <property type="match status" value="1"/>
</dbReference>
<accession>A0A1H6C503</accession>
<dbReference type="InterPro" id="IPR016084">
    <property type="entry name" value="Haem_Oase-like_multi-hlx"/>
</dbReference>
<feature type="domain" description="Thiaminase-2/PQQC" evidence="5">
    <location>
        <begin position="22"/>
        <end position="224"/>
    </location>
</feature>
<dbReference type="EC" id="1.3.3.11" evidence="4"/>
<name>A0A1H6C503_9ACTN</name>
<evidence type="ECO:0000256" key="4">
    <source>
        <dbReference type="HAMAP-Rule" id="MF_00654"/>
    </source>
</evidence>
<dbReference type="InterPro" id="IPR011845">
    <property type="entry name" value="PqqC"/>
</dbReference>
<comment type="catalytic activity">
    <reaction evidence="4">
        <text>6-(2-amino-2-carboxyethyl)-7,8-dioxo-1,2,3,4,7,8-hexahydroquinoline-2,4-dicarboxylate + 3 O2 = pyrroloquinoline quinone + 2 H2O2 + 2 H2O + H(+)</text>
        <dbReference type="Rhea" id="RHEA:10692"/>
        <dbReference type="ChEBI" id="CHEBI:15377"/>
        <dbReference type="ChEBI" id="CHEBI:15378"/>
        <dbReference type="ChEBI" id="CHEBI:15379"/>
        <dbReference type="ChEBI" id="CHEBI:16240"/>
        <dbReference type="ChEBI" id="CHEBI:58442"/>
        <dbReference type="ChEBI" id="CHEBI:58778"/>
        <dbReference type="EC" id="1.3.3.11"/>
    </reaction>
</comment>
<evidence type="ECO:0000313" key="6">
    <source>
        <dbReference type="EMBL" id="SEG67436.1"/>
    </source>
</evidence>
<keyword evidence="3 4" id="KW-0560">Oxidoreductase</keyword>
<dbReference type="Gene3D" id="1.20.910.10">
    <property type="entry name" value="Heme oxygenase-like"/>
    <property type="match status" value="1"/>
</dbReference>
<evidence type="ECO:0000313" key="7">
    <source>
        <dbReference type="Proteomes" id="UP000236723"/>
    </source>
</evidence>
<dbReference type="InterPro" id="IPR039068">
    <property type="entry name" value="PqqC-like"/>
</dbReference>
<dbReference type="HAMAP" id="MF_00654">
    <property type="entry name" value="PQQ_syn_PqqC"/>
    <property type="match status" value="1"/>
</dbReference>
<dbReference type="AlphaFoldDB" id="A0A1H6C503"/>
<dbReference type="Proteomes" id="UP000236723">
    <property type="component" value="Unassembled WGS sequence"/>
</dbReference>
<evidence type="ECO:0000256" key="3">
    <source>
        <dbReference type="ARBA" id="ARBA00023002"/>
    </source>
</evidence>
<dbReference type="EMBL" id="FNVO01000008">
    <property type="protein sequence ID" value="SEG67436.1"/>
    <property type="molecule type" value="Genomic_DNA"/>
</dbReference>